<gene>
    <name evidence="1" type="ORF">TSUD_263750</name>
</gene>
<dbReference type="OrthoDB" id="1425992at2759"/>
<sequence length="102" mass="11056">MDPRSSNRSKEGVVGFVKRERLYCVGDNLTVKPLSANSCLSYLKELGIALHDLEVKMISIGEAEALRLLGASLTSKFTLTGGLGDVPNQESTFLKVPKQEST</sequence>
<accession>A0A2Z6N390</accession>
<dbReference type="PANTHER" id="PTHR33103">
    <property type="entry name" value="OS01G0153900 PROTEIN"/>
    <property type="match status" value="1"/>
</dbReference>
<dbReference type="Proteomes" id="UP000242715">
    <property type="component" value="Unassembled WGS sequence"/>
</dbReference>
<proteinExistence type="predicted"/>
<dbReference type="Pfam" id="PF05056">
    <property type="entry name" value="DUF674"/>
    <property type="match status" value="1"/>
</dbReference>
<dbReference type="EMBL" id="DF973705">
    <property type="protein sequence ID" value="GAU38151.1"/>
    <property type="molecule type" value="Genomic_DNA"/>
</dbReference>
<dbReference type="PANTHER" id="PTHR33103:SF19">
    <property type="entry name" value="OS09G0544700 PROTEIN"/>
    <property type="match status" value="1"/>
</dbReference>
<reference evidence="2" key="1">
    <citation type="journal article" date="2017" name="Front. Plant Sci.">
        <title>Climate Clever Clovers: New Paradigm to Reduce the Environmental Footprint of Ruminants by Breeding Low Methanogenic Forages Utilizing Haplotype Variation.</title>
        <authorList>
            <person name="Kaur P."/>
            <person name="Appels R."/>
            <person name="Bayer P.E."/>
            <person name="Keeble-Gagnere G."/>
            <person name="Wang J."/>
            <person name="Hirakawa H."/>
            <person name="Shirasawa K."/>
            <person name="Vercoe P."/>
            <person name="Stefanova K."/>
            <person name="Durmic Z."/>
            <person name="Nichols P."/>
            <person name="Revell C."/>
            <person name="Isobe S.N."/>
            <person name="Edwards D."/>
            <person name="Erskine W."/>
        </authorList>
    </citation>
    <scope>NUCLEOTIDE SEQUENCE [LARGE SCALE GENOMIC DNA]</scope>
    <source>
        <strain evidence="2">cv. Daliak</strain>
    </source>
</reference>
<dbReference type="AlphaFoldDB" id="A0A2Z6N390"/>
<organism evidence="1 2">
    <name type="scientific">Trifolium subterraneum</name>
    <name type="common">Subterranean clover</name>
    <dbReference type="NCBI Taxonomy" id="3900"/>
    <lineage>
        <taxon>Eukaryota</taxon>
        <taxon>Viridiplantae</taxon>
        <taxon>Streptophyta</taxon>
        <taxon>Embryophyta</taxon>
        <taxon>Tracheophyta</taxon>
        <taxon>Spermatophyta</taxon>
        <taxon>Magnoliopsida</taxon>
        <taxon>eudicotyledons</taxon>
        <taxon>Gunneridae</taxon>
        <taxon>Pentapetalae</taxon>
        <taxon>rosids</taxon>
        <taxon>fabids</taxon>
        <taxon>Fabales</taxon>
        <taxon>Fabaceae</taxon>
        <taxon>Papilionoideae</taxon>
        <taxon>50 kb inversion clade</taxon>
        <taxon>NPAAA clade</taxon>
        <taxon>Hologalegina</taxon>
        <taxon>IRL clade</taxon>
        <taxon>Trifolieae</taxon>
        <taxon>Trifolium</taxon>
    </lineage>
</organism>
<name>A0A2Z6N390_TRISU</name>
<dbReference type="InterPro" id="IPR007750">
    <property type="entry name" value="DUF674"/>
</dbReference>
<evidence type="ECO:0000313" key="1">
    <source>
        <dbReference type="EMBL" id="GAU38151.1"/>
    </source>
</evidence>
<evidence type="ECO:0000313" key="2">
    <source>
        <dbReference type="Proteomes" id="UP000242715"/>
    </source>
</evidence>
<keyword evidence="2" id="KW-1185">Reference proteome</keyword>
<protein>
    <submittedName>
        <fullName evidence="1">Uncharacterized protein</fullName>
    </submittedName>
</protein>